<proteinExistence type="inferred from homology"/>
<dbReference type="EMBL" id="LJIJ01000105">
    <property type="protein sequence ID" value="ODN02575.1"/>
    <property type="molecule type" value="Genomic_DNA"/>
</dbReference>
<comment type="caution">
    <text evidence="10">The sequence shown here is derived from an EMBL/GenBank/DDBJ whole genome shotgun (WGS) entry which is preliminary data.</text>
</comment>
<dbReference type="GO" id="GO:0006888">
    <property type="term" value="P:endoplasmic reticulum to Golgi vesicle-mediated transport"/>
    <property type="evidence" value="ECO:0007669"/>
    <property type="project" value="TreeGrafter"/>
</dbReference>
<dbReference type="STRING" id="48709.A0A1D2NBW4"/>
<comment type="subcellular location">
    <subcellularLocation>
        <location evidence="1">Endoplasmic reticulum-Golgi intermediate compartment membrane</location>
        <topology evidence="1">Multi-pass membrane protein</topology>
    </subcellularLocation>
</comment>
<dbReference type="InterPro" id="IPR012936">
    <property type="entry name" value="Erv_C"/>
</dbReference>
<dbReference type="GO" id="GO:0030134">
    <property type="term" value="C:COPII-coated ER to Golgi transport vesicle"/>
    <property type="evidence" value="ECO:0007669"/>
    <property type="project" value="TreeGrafter"/>
</dbReference>
<keyword evidence="11" id="KW-1185">Reference proteome</keyword>
<dbReference type="PANTHER" id="PTHR10984:SF30">
    <property type="entry name" value="ENDOPLASMIC RETICULUM-GOLGI INTERMEDIATE COMPARTMENT PROTEIN 2"/>
    <property type="match status" value="1"/>
</dbReference>
<evidence type="ECO:0000256" key="2">
    <source>
        <dbReference type="ARBA" id="ARBA00005648"/>
    </source>
</evidence>
<dbReference type="AlphaFoldDB" id="A0A1D2NBW4"/>
<evidence type="ECO:0000313" key="10">
    <source>
        <dbReference type="EMBL" id="ODN02575.1"/>
    </source>
</evidence>
<evidence type="ECO:0000256" key="4">
    <source>
        <dbReference type="ARBA" id="ARBA00022989"/>
    </source>
</evidence>
<dbReference type="GO" id="GO:0005783">
    <property type="term" value="C:endoplasmic reticulum"/>
    <property type="evidence" value="ECO:0007669"/>
    <property type="project" value="TreeGrafter"/>
</dbReference>
<sequence length="452" mass="50561">MSSQPQLRQRKPKVIKAVEELDAFPKVPETCIDKTSYGGTASITAVIIIVWLTVLEFSYYFDPGYKFHFSPDTDLDTKLTINVDITVAMPCAIIGADIVDSTNQNVLKFGELEEEFTYFELSESQRSYFNAKANLNSYLREQYHSLQQILWKHDFINLYSEMPKLSSKERFARGAATACRLHGSLELNKVAGNFHITAGKTLPLPRGHAHIAAFMSDRDYNFSHRIYKFSFGDNTPAVISPLEGDEKVANSNHMLYQYFIQVVPTLVKTKFRTYLTYQYSVRELGREINHDKGSHGISGIFFKYDMSGLKVEVEEEAYPIWMLLIRLCAVVGGVYATVGMVYNHLSLLGCSVRTFGRDRTKKDLYPPPTIQKSGHKKSGSISSNILTANSLVPPPNAVTPTLSFETPVVQLFGEPSETQPLCDLTKTDESSASNGLIDGHLPDLLASSRSSS</sequence>
<evidence type="ECO:0000256" key="5">
    <source>
        <dbReference type="ARBA" id="ARBA00023136"/>
    </source>
</evidence>
<feature type="domain" description="Endoplasmic reticulum vesicle transporter C-terminal" evidence="8">
    <location>
        <begin position="171"/>
        <end position="341"/>
    </location>
</feature>
<dbReference type="GO" id="GO:0033116">
    <property type="term" value="C:endoplasmic reticulum-Golgi intermediate compartment membrane"/>
    <property type="evidence" value="ECO:0007669"/>
    <property type="project" value="UniProtKB-SubCell"/>
</dbReference>
<evidence type="ECO:0000259" key="9">
    <source>
        <dbReference type="Pfam" id="PF13850"/>
    </source>
</evidence>
<evidence type="ECO:0000256" key="3">
    <source>
        <dbReference type="ARBA" id="ARBA00022692"/>
    </source>
</evidence>
<dbReference type="OrthoDB" id="5541786at2759"/>
<dbReference type="GO" id="GO:0006890">
    <property type="term" value="P:retrograde vesicle-mediated transport, Golgi to endoplasmic reticulum"/>
    <property type="evidence" value="ECO:0007669"/>
    <property type="project" value="TreeGrafter"/>
</dbReference>
<evidence type="ECO:0000256" key="7">
    <source>
        <dbReference type="SAM" id="Phobius"/>
    </source>
</evidence>
<evidence type="ECO:0000256" key="1">
    <source>
        <dbReference type="ARBA" id="ARBA00004457"/>
    </source>
</evidence>
<dbReference type="InterPro" id="IPR045888">
    <property type="entry name" value="Erv"/>
</dbReference>
<dbReference type="Pfam" id="PF07970">
    <property type="entry name" value="COPIIcoated_ERV"/>
    <property type="match status" value="1"/>
</dbReference>
<accession>A0A1D2NBW4</accession>
<organism evidence="10 11">
    <name type="scientific">Orchesella cincta</name>
    <name type="common">Springtail</name>
    <name type="synonym">Podura cincta</name>
    <dbReference type="NCBI Taxonomy" id="48709"/>
    <lineage>
        <taxon>Eukaryota</taxon>
        <taxon>Metazoa</taxon>
        <taxon>Ecdysozoa</taxon>
        <taxon>Arthropoda</taxon>
        <taxon>Hexapoda</taxon>
        <taxon>Collembola</taxon>
        <taxon>Entomobryomorpha</taxon>
        <taxon>Entomobryoidea</taxon>
        <taxon>Orchesellidae</taxon>
        <taxon>Orchesellinae</taxon>
        <taxon>Orchesella</taxon>
    </lineage>
</organism>
<dbReference type="Proteomes" id="UP000094527">
    <property type="component" value="Unassembled WGS sequence"/>
</dbReference>
<feature type="domain" description="Endoplasmic reticulum vesicle transporter N-terminal" evidence="9">
    <location>
        <begin position="19"/>
        <end position="105"/>
    </location>
</feature>
<name>A0A1D2NBW4_ORCCI</name>
<comment type="similarity">
    <text evidence="2">Belongs to the ERGIC family.</text>
</comment>
<feature type="region of interest" description="Disordered" evidence="6">
    <location>
        <begin position="419"/>
        <end position="452"/>
    </location>
</feature>
<dbReference type="Pfam" id="PF13850">
    <property type="entry name" value="ERGIC_N"/>
    <property type="match status" value="1"/>
</dbReference>
<keyword evidence="5 7" id="KW-0472">Membrane</keyword>
<feature type="transmembrane region" description="Helical" evidence="7">
    <location>
        <begin position="43"/>
        <end position="61"/>
    </location>
</feature>
<keyword evidence="3 7" id="KW-0812">Transmembrane</keyword>
<gene>
    <name evidence="10" type="ORF">Ocin01_04109</name>
</gene>
<dbReference type="PANTHER" id="PTHR10984">
    <property type="entry name" value="ENDOPLASMIC RETICULUM-GOLGI INTERMEDIATE COMPARTMENT PROTEIN"/>
    <property type="match status" value="1"/>
</dbReference>
<reference evidence="10 11" key="1">
    <citation type="journal article" date="2016" name="Genome Biol. Evol.">
        <title>Gene Family Evolution Reflects Adaptation to Soil Environmental Stressors in the Genome of the Collembolan Orchesella cincta.</title>
        <authorList>
            <person name="Faddeeva-Vakhrusheva A."/>
            <person name="Derks M.F."/>
            <person name="Anvar S.Y."/>
            <person name="Agamennone V."/>
            <person name="Suring W."/>
            <person name="Smit S."/>
            <person name="van Straalen N.M."/>
            <person name="Roelofs D."/>
        </authorList>
    </citation>
    <scope>NUCLEOTIDE SEQUENCE [LARGE SCALE GENOMIC DNA]</scope>
    <source>
        <tissue evidence="10">Mixed pool</tissue>
    </source>
</reference>
<keyword evidence="4 7" id="KW-1133">Transmembrane helix</keyword>
<evidence type="ECO:0000313" key="11">
    <source>
        <dbReference type="Proteomes" id="UP000094527"/>
    </source>
</evidence>
<protein>
    <submittedName>
        <fullName evidence="10">Endoplasmic reticulum-Golgi intermediate compartment protein 2</fullName>
    </submittedName>
</protein>
<dbReference type="InterPro" id="IPR039542">
    <property type="entry name" value="Erv_N"/>
</dbReference>
<dbReference type="OMA" id="FSHRIYK"/>
<evidence type="ECO:0000256" key="6">
    <source>
        <dbReference type="SAM" id="MobiDB-lite"/>
    </source>
</evidence>
<evidence type="ECO:0000259" key="8">
    <source>
        <dbReference type="Pfam" id="PF07970"/>
    </source>
</evidence>